<name>A0ABQ4UIL2_9HYPH</name>
<reference evidence="3" key="2">
    <citation type="submission" date="2021-08" db="EMBL/GenBank/DDBJ databases">
        <authorList>
            <person name="Tani A."/>
            <person name="Ola A."/>
            <person name="Ogura Y."/>
            <person name="Katsura K."/>
            <person name="Hayashi T."/>
        </authorList>
    </citation>
    <scope>NUCLEOTIDE SEQUENCE</scope>
    <source>
        <strain evidence="3">NBRC 15686</strain>
    </source>
</reference>
<dbReference type="Gene3D" id="1.20.58.760">
    <property type="entry name" value="Peptidase M41"/>
    <property type="match status" value="1"/>
</dbReference>
<dbReference type="Proteomes" id="UP001055039">
    <property type="component" value="Unassembled WGS sequence"/>
</dbReference>
<keyword evidence="4" id="KW-1185">Reference proteome</keyword>
<dbReference type="InterPro" id="IPR003960">
    <property type="entry name" value="ATPase_AAA_CS"/>
</dbReference>
<accession>A0ABQ4UIL2</accession>
<keyword evidence="3" id="KW-0378">Hydrolase</keyword>
<keyword evidence="3" id="KW-0645">Protease</keyword>
<dbReference type="SUPFAM" id="SSF52540">
    <property type="entry name" value="P-loop containing nucleoside triphosphate hydrolases"/>
    <property type="match status" value="1"/>
</dbReference>
<dbReference type="Gene3D" id="1.10.8.60">
    <property type="match status" value="1"/>
</dbReference>
<evidence type="ECO:0000313" key="4">
    <source>
        <dbReference type="Proteomes" id="UP001055039"/>
    </source>
</evidence>
<dbReference type="InterPro" id="IPR000642">
    <property type="entry name" value="Peptidase_M41"/>
</dbReference>
<dbReference type="CDD" id="cd19481">
    <property type="entry name" value="RecA-like_protease"/>
    <property type="match status" value="1"/>
</dbReference>
<gene>
    <name evidence="3" type="primary">ftsH_5</name>
    <name evidence="3" type="ORF">LNAOJCKE_4377</name>
</gene>
<sequence>MLALSLGSSPISSIPPDDGLVDQLARAFLQQLAQDERRRLKANHRSNSYDFENEALIDESDAVEQIIAQDEANRPESTHVPVPADLAAVAVMLARAVAAEPDLARRLRREAPVVALATHVADLVEPLRIVAEKCLFRPDTKVVDLAAGRSRELTRRHAALFVCDGIGRDARPEKGNEVIAAALHVRVPIVGIAPDPKRQLPRDLMRSAEHRIALPSLDQSGLALVVEAVTGAAPARRIDPDLLRMIDIADLPVAFRRMGTPDACIEAVERIVGAKADYLGDGPALEELDGYGEAKIWGLAVAADLRAYRNGQLNWPEIDNRGMLLSGPPGVGKTSFARALAKSARVPLVATSVAEWNAADYLSGTLQAIRKVFAQAKAQAPCILFIDELDGISDRGQIRGEYVQYWTQIVNLFLELLAGADERPGVVVVAATNHPEKIDPAVKRAGRLDREIAIEKPDTAALAKIFRHHLGREILPDTPMLPLALAASGMTGADVEAFVRRSKGTARRNGRAVTAEDVLSEIRQRRTAAPPAVRRRVAIHEAGHAVVSRALGFGTLLDLSLHDGGGRARFEIAVDGSATLQELEAALASLLAGRIAEEIELGSGSIGAGFGPGSDLAMATRIARDIELSYGLGHLGNVHVEAVATHMIPIAGLLPAVAERLRRASDRARSILMEHRPALQAIAHRLEETGYLAREGLEHVLASAGMQMSREAIGPVGRVEEER</sequence>
<dbReference type="Pfam" id="PF01434">
    <property type="entry name" value="Peptidase_M41"/>
    <property type="match status" value="1"/>
</dbReference>
<evidence type="ECO:0000256" key="1">
    <source>
        <dbReference type="RuleBase" id="RU003651"/>
    </source>
</evidence>
<dbReference type="SUPFAM" id="SSF140990">
    <property type="entry name" value="FtsH protease domain-like"/>
    <property type="match status" value="1"/>
</dbReference>
<dbReference type="InterPro" id="IPR003959">
    <property type="entry name" value="ATPase_AAA_core"/>
</dbReference>
<keyword evidence="3" id="KW-0482">Metalloprotease</keyword>
<reference evidence="3" key="1">
    <citation type="journal article" date="2021" name="Front. Microbiol.">
        <title>Comprehensive Comparative Genomics and Phenotyping of Methylobacterium Species.</title>
        <authorList>
            <person name="Alessa O."/>
            <person name="Ogura Y."/>
            <person name="Fujitani Y."/>
            <person name="Takami H."/>
            <person name="Hayashi T."/>
            <person name="Sahin N."/>
            <person name="Tani A."/>
        </authorList>
    </citation>
    <scope>NUCLEOTIDE SEQUENCE</scope>
    <source>
        <strain evidence="3">NBRC 15686</strain>
    </source>
</reference>
<dbReference type="SMART" id="SM00382">
    <property type="entry name" value="AAA"/>
    <property type="match status" value="1"/>
</dbReference>
<dbReference type="EMBL" id="BPRC01000022">
    <property type="protein sequence ID" value="GJE67151.1"/>
    <property type="molecule type" value="Genomic_DNA"/>
</dbReference>
<dbReference type="InterPro" id="IPR037219">
    <property type="entry name" value="Peptidase_M41-like"/>
</dbReference>
<dbReference type="PRINTS" id="PR00830">
    <property type="entry name" value="ENDOLAPTASE"/>
</dbReference>
<evidence type="ECO:0000259" key="2">
    <source>
        <dbReference type="SMART" id="SM00382"/>
    </source>
</evidence>
<proteinExistence type="inferred from homology"/>
<keyword evidence="1" id="KW-0067">ATP-binding</keyword>
<feature type="domain" description="AAA+ ATPase" evidence="2">
    <location>
        <begin position="319"/>
        <end position="458"/>
    </location>
</feature>
<evidence type="ECO:0000313" key="3">
    <source>
        <dbReference type="EMBL" id="GJE67151.1"/>
    </source>
</evidence>
<dbReference type="Pfam" id="PF00004">
    <property type="entry name" value="AAA"/>
    <property type="match status" value="1"/>
</dbReference>
<dbReference type="InterPro" id="IPR027417">
    <property type="entry name" value="P-loop_NTPase"/>
</dbReference>
<protein>
    <submittedName>
        <fullName evidence="3">ATP-dependent zinc metalloprotease FtsH</fullName>
    </submittedName>
</protein>
<dbReference type="PANTHER" id="PTHR23076">
    <property type="entry name" value="METALLOPROTEASE M41 FTSH"/>
    <property type="match status" value="1"/>
</dbReference>
<dbReference type="Gene3D" id="3.40.50.300">
    <property type="entry name" value="P-loop containing nucleotide triphosphate hydrolases"/>
    <property type="match status" value="1"/>
</dbReference>
<dbReference type="GO" id="GO:0008237">
    <property type="term" value="F:metallopeptidase activity"/>
    <property type="evidence" value="ECO:0007669"/>
    <property type="project" value="UniProtKB-KW"/>
</dbReference>
<comment type="caution">
    <text evidence="3">The sequence shown here is derived from an EMBL/GenBank/DDBJ whole genome shotgun (WGS) entry which is preliminary data.</text>
</comment>
<comment type="similarity">
    <text evidence="1">Belongs to the AAA ATPase family.</text>
</comment>
<keyword evidence="1" id="KW-0547">Nucleotide-binding</keyword>
<dbReference type="InterPro" id="IPR003593">
    <property type="entry name" value="AAA+_ATPase"/>
</dbReference>
<dbReference type="PANTHER" id="PTHR23076:SF97">
    <property type="entry name" value="ATP-DEPENDENT ZINC METALLOPROTEASE YME1L1"/>
    <property type="match status" value="1"/>
</dbReference>
<dbReference type="PROSITE" id="PS00674">
    <property type="entry name" value="AAA"/>
    <property type="match status" value="1"/>
</dbReference>
<organism evidence="3 4">
    <name type="scientific">Methylorubrum aminovorans</name>
    <dbReference type="NCBI Taxonomy" id="269069"/>
    <lineage>
        <taxon>Bacteria</taxon>
        <taxon>Pseudomonadati</taxon>
        <taxon>Pseudomonadota</taxon>
        <taxon>Alphaproteobacteria</taxon>
        <taxon>Hyphomicrobiales</taxon>
        <taxon>Methylobacteriaceae</taxon>
        <taxon>Methylorubrum</taxon>
    </lineage>
</organism>